<accession>A0ABY2NTM5</accession>
<dbReference type="PANTHER" id="PTHR11895">
    <property type="entry name" value="TRANSAMIDASE"/>
    <property type="match status" value="1"/>
</dbReference>
<evidence type="ECO:0000313" key="3">
    <source>
        <dbReference type="EMBL" id="TGM60685.1"/>
    </source>
</evidence>
<dbReference type="InterPro" id="IPR036928">
    <property type="entry name" value="AS_sf"/>
</dbReference>
<evidence type="ECO:0000313" key="4">
    <source>
        <dbReference type="Proteomes" id="UP000298112"/>
    </source>
</evidence>
<evidence type="ECO:0000259" key="2">
    <source>
        <dbReference type="Pfam" id="PF01425"/>
    </source>
</evidence>
<dbReference type="SUPFAM" id="SSF75304">
    <property type="entry name" value="Amidase signature (AS) enzymes"/>
    <property type="match status" value="1"/>
</dbReference>
<feature type="domain" description="Amidase" evidence="2">
    <location>
        <begin position="24"/>
        <end position="428"/>
    </location>
</feature>
<evidence type="ECO:0000256" key="1">
    <source>
        <dbReference type="ARBA" id="ARBA00009199"/>
    </source>
</evidence>
<reference evidence="4" key="1">
    <citation type="journal article" date="2019" name="PLoS Negl. Trop. Dis.">
        <title>Revisiting the worldwide diversity of Leptospira species in the environment.</title>
        <authorList>
            <person name="Vincent A.T."/>
            <person name="Schiettekatte O."/>
            <person name="Bourhy P."/>
            <person name="Veyrier F.J."/>
            <person name="Picardeau M."/>
        </authorList>
    </citation>
    <scope>NUCLEOTIDE SEQUENCE [LARGE SCALE GENOMIC DNA]</scope>
    <source>
        <strain evidence="4">201601955</strain>
    </source>
</reference>
<dbReference type="Proteomes" id="UP000298112">
    <property type="component" value="Unassembled WGS sequence"/>
</dbReference>
<dbReference type="InterPro" id="IPR023631">
    <property type="entry name" value="Amidase_dom"/>
</dbReference>
<dbReference type="InterPro" id="IPR000120">
    <property type="entry name" value="Amidase"/>
</dbReference>
<comment type="similarity">
    <text evidence="1">Belongs to the amidase family.</text>
</comment>
<dbReference type="Gene3D" id="3.90.1300.10">
    <property type="entry name" value="Amidase signature (AS) domain"/>
    <property type="match status" value="1"/>
</dbReference>
<proteinExistence type="inferred from homology"/>
<dbReference type="Pfam" id="PF01425">
    <property type="entry name" value="Amidase"/>
    <property type="match status" value="1"/>
</dbReference>
<comment type="caution">
    <text evidence="3">The sequence shown here is derived from an EMBL/GenBank/DDBJ whole genome shotgun (WGS) entry which is preliminary data.</text>
</comment>
<keyword evidence="4" id="KW-1185">Reference proteome</keyword>
<dbReference type="PANTHER" id="PTHR11895:SF7">
    <property type="entry name" value="GLUTAMYL-TRNA(GLN) AMIDOTRANSFERASE SUBUNIT A, MITOCHONDRIAL"/>
    <property type="match status" value="1"/>
</dbReference>
<gene>
    <name evidence="3" type="ORF">EHQ95_02065</name>
</gene>
<dbReference type="RefSeq" id="WP_135656802.1">
    <property type="nucleotide sequence ID" value="NZ_RQHF01000008.1"/>
</dbReference>
<dbReference type="EMBL" id="RQHF01000008">
    <property type="protein sequence ID" value="TGM60685.1"/>
    <property type="molecule type" value="Genomic_DNA"/>
</dbReference>
<protein>
    <submittedName>
        <fullName evidence="3">Amidase</fullName>
    </submittedName>
</protein>
<sequence>MNLEYSIPEINELLLKKEIQPIDLINNLEENIKKYEHKVHAWVHTDIENLRSEINIKNDLLQERINHSKLTYIPVGIKDIFNTKVFPTEMGSLTWKDFTPGNNARVVDLLIQEGALIAGKTVTAEFAVHELNETINPHDFTRTPGTSSSGSAVSVSTGMVPYALGTQTAGSIIRPASFCGIWGMKPSFGLIPRTGVLKTADSLDTVGFLASHGKSLRPILDTIRMKGPDYPYIYKHIDSKSEYPKTKDKVWKIGFVRTHTWESAEPYAKDSFLEFINQLSNQKSLHVNEVEWKESISESHTIHEKIYNKSLSYYFQNEEKAGEHISKIMRNMIELGKDISPSQYKDALRKQEYIAKEVDAMLESYDVVFSLGTASHAPLRGVEEIPDPCLIWTLSHVPSIAIPLYRSPSGLPIGIQAISRRFNDYLLLQLIEEFIDNGIFPKGSMRINNSAL</sequence>
<organism evidence="3 4">
    <name type="scientific">Leptospira vanthielii</name>
    <dbReference type="NCBI Taxonomy" id="293085"/>
    <lineage>
        <taxon>Bacteria</taxon>
        <taxon>Pseudomonadati</taxon>
        <taxon>Spirochaetota</taxon>
        <taxon>Spirochaetia</taxon>
        <taxon>Leptospirales</taxon>
        <taxon>Leptospiraceae</taxon>
        <taxon>Leptospira</taxon>
    </lineage>
</organism>
<name>A0ABY2NTM5_9LEPT</name>